<proteinExistence type="predicted"/>
<keyword evidence="1" id="KW-0812">Transmembrane</keyword>
<dbReference type="InterPro" id="IPR049790">
    <property type="entry name" value="Rv3655c/TadE"/>
</dbReference>
<keyword evidence="3" id="KW-1185">Reference proteome</keyword>
<comment type="caution">
    <text evidence="2">The sequence shown here is derived from an EMBL/GenBank/DDBJ whole genome shotgun (WGS) entry which is preliminary data.</text>
</comment>
<feature type="transmembrane region" description="Helical" evidence="1">
    <location>
        <begin position="20"/>
        <end position="40"/>
    </location>
</feature>
<keyword evidence="1" id="KW-0472">Membrane</keyword>
<dbReference type="Proteomes" id="UP000316181">
    <property type="component" value="Unassembled WGS sequence"/>
</dbReference>
<keyword evidence="1" id="KW-1133">Transmembrane helix</keyword>
<protein>
    <recommendedName>
        <fullName evidence="4">TadE-like protein</fullName>
    </recommendedName>
</protein>
<organism evidence="2 3">
    <name type="scientific">Rarobacter incanus</name>
    <dbReference type="NCBI Taxonomy" id="153494"/>
    <lineage>
        <taxon>Bacteria</taxon>
        <taxon>Bacillati</taxon>
        <taxon>Actinomycetota</taxon>
        <taxon>Actinomycetes</taxon>
        <taxon>Micrococcales</taxon>
        <taxon>Rarobacteraceae</taxon>
        <taxon>Rarobacter</taxon>
    </lineage>
</organism>
<gene>
    <name evidence="2" type="ORF">FB389_1084</name>
</gene>
<evidence type="ECO:0008006" key="4">
    <source>
        <dbReference type="Google" id="ProtNLM"/>
    </source>
</evidence>
<evidence type="ECO:0000313" key="2">
    <source>
        <dbReference type="EMBL" id="TQK76413.1"/>
    </source>
</evidence>
<name>A0A542SP69_9MICO</name>
<dbReference type="EMBL" id="VFNV01000001">
    <property type="protein sequence ID" value="TQK76413.1"/>
    <property type="molecule type" value="Genomic_DNA"/>
</dbReference>
<dbReference type="AlphaFoldDB" id="A0A542SP69"/>
<dbReference type="NCBIfam" id="NF041390">
    <property type="entry name" value="TadE_Rv3655c"/>
    <property type="match status" value="1"/>
</dbReference>
<reference evidence="2 3" key="1">
    <citation type="submission" date="2019-06" db="EMBL/GenBank/DDBJ databases">
        <title>Sequencing the genomes of 1000 actinobacteria strains.</title>
        <authorList>
            <person name="Klenk H.-P."/>
        </authorList>
    </citation>
    <scope>NUCLEOTIDE SEQUENCE [LARGE SCALE GENOMIC DNA]</scope>
    <source>
        <strain evidence="2 3">DSM 10596</strain>
    </source>
</reference>
<accession>A0A542SP69</accession>
<evidence type="ECO:0000256" key="1">
    <source>
        <dbReference type="SAM" id="Phobius"/>
    </source>
</evidence>
<evidence type="ECO:0000313" key="3">
    <source>
        <dbReference type="Proteomes" id="UP000316181"/>
    </source>
</evidence>
<sequence>MQVGAAVAGQRGSATVEVAVALPVVVVVLTLMIAVVQVGVQRVGIERAAAVAARQAALGDKDGAAQLVARIAGDEARASISESNGWVSVEVSRSVPGPWRGLAMSARQSAPTEAHLVGVSL</sequence>